<dbReference type="EMBL" id="KV700115">
    <property type="protein sequence ID" value="OCF51399.1"/>
    <property type="molecule type" value="Genomic_DNA"/>
</dbReference>
<organism evidence="6">
    <name type="scientific">Kwoniella pini CBS 10737</name>
    <dbReference type="NCBI Taxonomy" id="1296096"/>
    <lineage>
        <taxon>Eukaryota</taxon>
        <taxon>Fungi</taxon>
        <taxon>Dikarya</taxon>
        <taxon>Basidiomycota</taxon>
        <taxon>Agaricomycotina</taxon>
        <taxon>Tremellomycetes</taxon>
        <taxon>Tremellales</taxon>
        <taxon>Cryptococcaceae</taxon>
        <taxon>Kwoniella</taxon>
    </lineage>
</organism>
<evidence type="ECO:0000313" key="6">
    <source>
        <dbReference type="EMBL" id="OCF51399.1"/>
    </source>
</evidence>
<dbReference type="PANTHER" id="PTHR21277">
    <property type="entry name" value="TRANSCRIPTIONAL ADAPTER 1"/>
    <property type="match status" value="1"/>
</dbReference>
<evidence type="ECO:0000256" key="2">
    <source>
        <dbReference type="ARBA" id="ARBA00023015"/>
    </source>
</evidence>
<keyword evidence="2" id="KW-0805">Transcription regulation</keyword>
<reference evidence="6" key="3">
    <citation type="submission" date="2016-07" db="EMBL/GenBank/DDBJ databases">
        <title>Evolution of pathogenesis and genome organization in the Tremellales.</title>
        <authorList>
            <person name="Cuomo C."/>
            <person name="Litvintseva A."/>
            <person name="Heitman J."/>
            <person name="Chen Y."/>
            <person name="Sun S."/>
            <person name="Springer D."/>
            <person name="Dromer F."/>
            <person name="Young S."/>
            <person name="Zeng Q."/>
            <person name="Chapman S."/>
            <person name="Gujja S."/>
            <person name="Saif S."/>
            <person name="Birren B."/>
        </authorList>
    </citation>
    <scope>NUCLEOTIDE SEQUENCE</scope>
    <source>
        <strain evidence="6">CBS 10737</strain>
    </source>
</reference>
<proteinExistence type="predicted"/>
<feature type="compositionally biased region" description="Polar residues" evidence="5">
    <location>
        <begin position="330"/>
        <end position="351"/>
    </location>
</feature>
<evidence type="ECO:0000256" key="3">
    <source>
        <dbReference type="ARBA" id="ARBA00023163"/>
    </source>
</evidence>
<keyword evidence="4" id="KW-0539">Nucleus</keyword>
<keyword evidence="8" id="KW-1185">Reference proteome</keyword>
<dbReference type="GO" id="GO:0000124">
    <property type="term" value="C:SAGA complex"/>
    <property type="evidence" value="ECO:0007669"/>
    <property type="project" value="TreeGrafter"/>
</dbReference>
<reference evidence="7" key="2">
    <citation type="submission" date="2013-07" db="EMBL/GenBank/DDBJ databases">
        <authorList>
            <consortium name="The Broad Institute Genome Sequencing Platform"/>
            <person name="Cuomo C."/>
            <person name="Litvintseva A."/>
            <person name="Chen Y."/>
            <person name="Heitman J."/>
            <person name="Sun S."/>
            <person name="Springer D."/>
            <person name="Dromer F."/>
            <person name="Young S.K."/>
            <person name="Zeng Q."/>
            <person name="Gargeya S."/>
            <person name="Fitzgerald M."/>
            <person name="Abouelleil A."/>
            <person name="Alvarado L."/>
            <person name="Berlin A.M."/>
            <person name="Chapman S.B."/>
            <person name="Dewar J."/>
            <person name="Goldberg J."/>
            <person name="Griggs A."/>
            <person name="Gujja S."/>
            <person name="Hansen M."/>
            <person name="Howarth C."/>
            <person name="Imamovic A."/>
            <person name="Larimer J."/>
            <person name="McCowan C."/>
            <person name="Murphy C."/>
            <person name="Pearson M."/>
            <person name="Priest M."/>
            <person name="Roberts A."/>
            <person name="Saif S."/>
            <person name="Shea T."/>
            <person name="Sykes S."/>
            <person name="Wortman J."/>
            <person name="Nusbaum C."/>
            <person name="Birren B."/>
        </authorList>
    </citation>
    <scope>NUCLEOTIDE SEQUENCE</scope>
    <source>
        <strain evidence="7">CBS 10737</strain>
    </source>
</reference>
<keyword evidence="3" id="KW-0804">Transcription</keyword>
<dbReference type="Proteomes" id="UP000094020">
    <property type="component" value="Chromosome 6"/>
</dbReference>
<evidence type="ECO:0000313" key="7">
    <source>
        <dbReference type="EMBL" id="WWC70627.1"/>
    </source>
</evidence>
<dbReference type="EMBL" id="CP144524">
    <property type="protein sequence ID" value="WWC70627.1"/>
    <property type="molecule type" value="Genomic_DNA"/>
</dbReference>
<dbReference type="STRING" id="1296096.A0A1B9I7E8"/>
<feature type="region of interest" description="Disordered" evidence="5">
    <location>
        <begin position="263"/>
        <end position="296"/>
    </location>
</feature>
<reference evidence="6" key="1">
    <citation type="submission" date="2013-07" db="EMBL/GenBank/DDBJ databases">
        <title>The Genome Sequence of Cryptococcus pinus CBS10737.</title>
        <authorList>
            <consortium name="The Broad Institute Genome Sequencing Platform"/>
            <person name="Cuomo C."/>
            <person name="Litvintseva A."/>
            <person name="Chen Y."/>
            <person name="Heitman J."/>
            <person name="Sun S."/>
            <person name="Springer D."/>
            <person name="Dromer F."/>
            <person name="Young S.K."/>
            <person name="Zeng Q."/>
            <person name="Gargeya S."/>
            <person name="Fitzgerald M."/>
            <person name="Abouelleil A."/>
            <person name="Alvarado L."/>
            <person name="Berlin A.M."/>
            <person name="Chapman S.B."/>
            <person name="Dewar J."/>
            <person name="Goldberg J."/>
            <person name="Griggs A."/>
            <person name="Gujja S."/>
            <person name="Hansen M."/>
            <person name="Howarth C."/>
            <person name="Imamovic A."/>
            <person name="Larimer J."/>
            <person name="McCowan C."/>
            <person name="Murphy C."/>
            <person name="Pearson M."/>
            <person name="Priest M."/>
            <person name="Roberts A."/>
            <person name="Saif S."/>
            <person name="Shea T."/>
            <person name="Sykes S."/>
            <person name="Wortman J."/>
            <person name="Nusbaum C."/>
            <person name="Birren B."/>
        </authorList>
    </citation>
    <scope>NUCLEOTIDE SEQUENCE [LARGE SCALE GENOMIC DNA]</scope>
    <source>
        <strain evidence="6">CBS 10737</strain>
    </source>
</reference>
<dbReference type="AlphaFoldDB" id="A0A1B9I7E8"/>
<reference evidence="7" key="4">
    <citation type="submission" date="2024-02" db="EMBL/GenBank/DDBJ databases">
        <title>Comparative genomics of Cryptococcus and Kwoniella reveals pathogenesis evolution and contrasting modes of karyotype evolution via chromosome fusion or intercentromeric recombination.</title>
        <authorList>
            <person name="Coelho M.A."/>
            <person name="David-Palma M."/>
            <person name="Shea T."/>
            <person name="Bowers K."/>
            <person name="McGinley-Smith S."/>
            <person name="Mohammad A.W."/>
            <person name="Gnirke A."/>
            <person name="Yurkov A.M."/>
            <person name="Nowrousian M."/>
            <person name="Sun S."/>
            <person name="Cuomo C.A."/>
            <person name="Heitman J."/>
        </authorList>
    </citation>
    <scope>NUCLEOTIDE SEQUENCE</scope>
    <source>
        <strain evidence="7">CBS 10737</strain>
    </source>
</reference>
<feature type="region of interest" description="Disordered" evidence="5">
    <location>
        <begin position="330"/>
        <end position="367"/>
    </location>
</feature>
<accession>A0A1B9I7E8</accession>
<gene>
    <name evidence="6" type="ORF">I206_02113</name>
    <name evidence="7" type="ORF">I206_104578</name>
</gene>
<sequence>MSPQSHLPFSSSSLVNSYQNGQLSNPKTVQKPIPFERIDTHSIKQQLHDVLGEDGLPYWKALNGYLLGQIGRGELEGMVKSWFKGDKLDLHNTLLLSLLNNASIPPTLYTPITASSSKKRKRVGYDDVEFDIDEEHIEPKLRVQNWIMGINGRERARIRRSVLGKNANNAEEEVEIDENISNKRAGGWGTIQQNTHSTPLALPSRHLPSSTQLSLRLSQYAKIHGLTLAPDSSHEIGEFLAVGLDNHLEDMLHSVVHLTASNRPGIGTVHIPSKKSSQDSKDIKANEGNNQNDDIGKIPKADLNGINHLMILNPNLHPQISPALYKLQSGQIHPTESPTTLKDSNTSSTELNGKLSEEFTPLPTPNGLGYGQSPYENYKRIITDNSSSSITQTEKQKMESSKITKSEIMQARLLESQLLKIDNTKTGDEASTKKDKKHTLHWKYEDPAVLLKDFLG</sequence>
<dbReference type="Pfam" id="PF12767">
    <property type="entry name" value="SAGA-Tad1"/>
    <property type="match status" value="1"/>
</dbReference>
<evidence type="ECO:0000256" key="5">
    <source>
        <dbReference type="SAM" id="MobiDB-lite"/>
    </source>
</evidence>
<evidence type="ECO:0000313" key="8">
    <source>
        <dbReference type="Proteomes" id="UP000094020"/>
    </source>
</evidence>
<evidence type="ECO:0000256" key="1">
    <source>
        <dbReference type="ARBA" id="ARBA00004123"/>
    </source>
</evidence>
<comment type="subcellular location">
    <subcellularLocation>
        <location evidence="1">Nucleus</location>
    </subcellularLocation>
</comment>
<protein>
    <recommendedName>
        <fullName evidence="9">Transcriptional coactivator HFI1/ADA1</fullName>
    </recommendedName>
</protein>
<evidence type="ECO:0008006" key="9">
    <source>
        <dbReference type="Google" id="ProtNLM"/>
    </source>
</evidence>
<name>A0A1B9I7E8_9TREE</name>
<dbReference type="PANTHER" id="PTHR21277:SF5">
    <property type="entry name" value="TRANSCRIPTIONAL ADAPTER 1"/>
    <property type="match status" value="1"/>
</dbReference>
<dbReference type="KEGG" id="kpin:30170482"/>
<dbReference type="GO" id="GO:0006357">
    <property type="term" value="P:regulation of transcription by RNA polymerase II"/>
    <property type="evidence" value="ECO:0007669"/>
    <property type="project" value="TreeGrafter"/>
</dbReference>
<dbReference type="OrthoDB" id="10264870at2759"/>
<dbReference type="InterPro" id="IPR024738">
    <property type="entry name" value="Hfi1/Tada1"/>
</dbReference>
<dbReference type="GO" id="GO:0003713">
    <property type="term" value="F:transcription coactivator activity"/>
    <property type="evidence" value="ECO:0007669"/>
    <property type="project" value="TreeGrafter"/>
</dbReference>
<dbReference type="GO" id="GO:0005634">
    <property type="term" value="C:nucleus"/>
    <property type="evidence" value="ECO:0007669"/>
    <property type="project" value="UniProtKB-SubCell"/>
</dbReference>
<dbReference type="GeneID" id="30170482"/>
<feature type="compositionally biased region" description="Basic and acidic residues" evidence="5">
    <location>
        <begin position="276"/>
        <end position="285"/>
    </location>
</feature>
<dbReference type="RefSeq" id="XP_019012618.1">
    <property type="nucleotide sequence ID" value="XM_019153878.1"/>
</dbReference>
<evidence type="ECO:0000256" key="4">
    <source>
        <dbReference type="ARBA" id="ARBA00023242"/>
    </source>
</evidence>